<dbReference type="GO" id="GO:0003700">
    <property type="term" value="F:DNA-binding transcription factor activity"/>
    <property type="evidence" value="ECO:0007669"/>
    <property type="project" value="InterPro"/>
</dbReference>
<feature type="domain" description="HTH araC/xylS-type" evidence="1">
    <location>
        <begin position="178"/>
        <end position="278"/>
    </location>
</feature>
<dbReference type="AlphaFoldDB" id="A0A974NVQ1"/>
<accession>A0A974NVQ1</accession>
<dbReference type="InterPro" id="IPR018060">
    <property type="entry name" value="HTH_AraC"/>
</dbReference>
<name>A0A974NVQ1_9SPHN</name>
<dbReference type="EMBL" id="CP061035">
    <property type="protein sequence ID" value="QQV77762.1"/>
    <property type="molecule type" value="Genomic_DNA"/>
</dbReference>
<evidence type="ECO:0000313" key="2">
    <source>
        <dbReference type="EMBL" id="QQV77762.1"/>
    </source>
</evidence>
<evidence type="ECO:0000259" key="1">
    <source>
        <dbReference type="PROSITE" id="PS01124"/>
    </source>
</evidence>
<evidence type="ECO:0000313" key="3">
    <source>
        <dbReference type="Proteomes" id="UP000595894"/>
    </source>
</evidence>
<dbReference type="Gene3D" id="1.10.10.60">
    <property type="entry name" value="Homeodomain-like"/>
    <property type="match status" value="1"/>
</dbReference>
<dbReference type="Proteomes" id="UP000595894">
    <property type="component" value="Chromosome"/>
</dbReference>
<sequence>MIQSGTLTPGIDPADFRLPEGTALRYERPDAALRPLLPSYAVLDPDPTVFKGPNAWMLPGWAQLWIILTPAPVAVAVRSKTVPLGKAMVFGGTSQAMPTTSHGGVSIVVDISPQGWARLFDTSAEDFRDKITPLDQLGLSSWGQELGALLHGSDRAEQVKGLLDAFFLRRLPPPHRDEEKIALITAALSNESISDSRALADVLGLPPRAVLGLTMQHFGHGPKVLMRRTRFLRVLADMVMADEVPNFAATPPGYHDVPHFLRDASLFLGITPRRFLAMEMPYLKAALRARTLVLGAPLPLLDRPAFIEPSWNENCAA</sequence>
<organism evidence="2 3">
    <name type="scientific">Sphingomonas aliaeris</name>
    <dbReference type="NCBI Taxonomy" id="2759526"/>
    <lineage>
        <taxon>Bacteria</taxon>
        <taxon>Pseudomonadati</taxon>
        <taxon>Pseudomonadota</taxon>
        <taxon>Alphaproteobacteria</taxon>
        <taxon>Sphingomonadales</taxon>
        <taxon>Sphingomonadaceae</taxon>
        <taxon>Sphingomonas</taxon>
    </lineage>
</organism>
<proteinExistence type="predicted"/>
<dbReference type="PROSITE" id="PS01124">
    <property type="entry name" value="HTH_ARAC_FAMILY_2"/>
    <property type="match status" value="1"/>
</dbReference>
<dbReference type="GO" id="GO:0043565">
    <property type="term" value="F:sequence-specific DNA binding"/>
    <property type="evidence" value="ECO:0007669"/>
    <property type="project" value="InterPro"/>
</dbReference>
<protein>
    <recommendedName>
        <fullName evidence="1">HTH araC/xylS-type domain-containing protein</fullName>
    </recommendedName>
</protein>
<gene>
    <name evidence="2" type="ORF">H5J25_03005</name>
</gene>
<dbReference type="RefSeq" id="WP_202094620.1">
    <property type="nucleotide sequence ID" value="NZ_CP061035.1"/>
</dbReference>
<dbReference type="KEGG" id="sari:H5J25_03005"/>
<keyword evidence="3" id="KW-1185">Reference proteome</keyword>
<reference evidence="3" key="1">
    <citation type="submission" date="2020-09" db="EMBL/GenBank/DDBJ databases">
        <title>Sphingomonas sp., a new species isolated from pork steak.</title>
        <authorList>
            <person name="Heidler von Heilborn D."/>
        </authorList>
    </citation>
    <scope>NUCLEOTIDE SEQUENCE [LARGE SCALE GENOMIC DNA]</scope>
</reference>